<name>A0AAN4VW25_9BACT</name>
<comment type="cofactor">
    <cofactor evidence="6">
        <name>Zn(2+)</name>
        <dbReference type="ChEBI" id="CHEBI:29105"/>
    </cofactor>
    <text evidence="6">Binds 1 zinc ion per subunit.</text>
</comment>
<comment type="caution">
    <text evidence="8">The sequence shown here is derived from an EMBL/GenBank/DDBJ whole genome shotgun (WGS) entry which is preliminary data.</text>
</comment>
<organism evidence="8 9">
    <name type="scientific">Persicobacter diffluens</name>
    <dbReference type="NCBI Taxonomy" id="981"/>
    <lineage>
        <taxon>Bacteria</taxon>
        <taxon>Pseudomonadati</taxon>
        <taxon>Bacteroidota</taxon>
        <taxon>Cytophagia</taxon>
        <taxon>Cytophagales</taxon>
        <taxon>Persicobacteraceae</taxon>
        <taxon>Persicobacter</taxon>
    </lineage>
</organism>
<keyword evidence="3 6" id="KW-0378">Hydrolase</keyword>
<dbReference type="Gene3D" id="3.30.2010.10">
    <property type="entry name" value="Metalloproteases ('zincins'), catalytic domain"/>
    <property type="match status" value="1"/>
</dbReference>
<dbReference type="GO" id="GO:0016020">
    <property type="term" value="C:membrane"/>
    <property type="evidence" value="ECO:0007669"/>
    <property type="project" value="TreeGrafter"/>
</dbReference>
<dbReference type="GO" id="GO:0051603">
    <property type="term" value="P:proteolysis involved in protein catabolic process"/>
    <property type="evidence" value="ECO:0007669"/>
    <property type="project" value="TreeGrafter"/>
</dbReference>
<dbReference type="Proteomes" id="UP001310022">
    <property type="component" value="Unassembled WGS sequence"/>
</dbReference>
<dbReference type="GO" id="GO:0004222">
    <property type="term" value="F:metalloendopeptidase activity"/>
    <property type="evidence" value="ECO:0007669"/>
    <property type="project" value="InterPro"/>
</dbReference>
<proteinExistence type="inferred from homology"/>
<dbReference type="AlphaFoldDB" id="A0AAN4VW25"/>
<evidence type="ECO:0000256" key="4">
    <source>
        <dbReference type="ARBA" id="ARBA00022833"/>
    </source>
</evidence>
<sequence>MKKSIITLLAFCGLLGASSCDKNNNLLLFGIEQDKQLGQQVSNEINNDPSYNILSESQNREAYAYLEGMRDEILNSGAVEYKDDFAWELKIIDDQNVLNAFATPGGYIYVYTGLIKYLEDPDDLAGVMGHEIAHADLRHTSRNLQNNYGIQILLSIISGQADSELSQIALGLATNGALMQFSQKFEKESDLKSVEYLAGTKYRCDGAATFFQKLEEENPANEDIFSQINAFFSTHPQPADRADYIPEEAEKVGCSTKPSGESSQQAYDLFKSNLGLLL</sequence>
<feature type="domain" description="Peptidase M48" evidence="7">
    <location>
        <begin position="77"/>
        <end position="245"/>
    </location>
</feature>
<protein>
    <submittedName>
        <fullName evidence="8">Peptidase M48</fullName>
    </submittedName>
</protein>
<dbReference type="GO" id="GO:0046872">
    <property type="term" value="F:metal ion binding"/>
    <property type="evidence" value="ECO:0007669"/>
    <property type="project" value="UniProtKB-KW"/>
</dbReference>
<keyword evidence="2" id="KW-0479">Metal-binding</keyword>
<accession>A0AAN4VW25</accession>
<dbReference type="InterPro" id="IPR051156">
    <property type="entry name" value="Mito/Outer_Membr_Metalloprot"/>
</dbReference>
<gene>
    <name evidence="8" type="ORF">PEDI_13100</name>
</gene>
<keyword evidence="9" id="KW-1185">Reference proteome</keyword>
<evidence type="ECO:0000256" key="3">
    <source>
        <dbReference type="ARBA" id="ARBA00022801"/>
    </source>
</evidence>
<evidence type="ECO:0000313" key="9">
    <source>
        <dbReference type="Proteomes" id="UP001310022"/>
    </source>
</evidence>
<evidence type="ECO:0000313" key="8">
    <source>
        <dbReference type="EMBL" id="GJM60758.1"/>
    </source>
</evidence>
<dbReference type="PANTHER" id="PTHR22726">
    <property type="entry name" value="METALLOENDOPEPTIDASE OMA1"/>
    <property type="match status" value="1"/>
</dbReference>
<evidence type="ECO:0000256" key="6">
    <source>
        <dbReference type="RuleBase" id="RU003983"/>
    </source>
</evidence>
<evidence type="ECO:0000256" key="5">
    <source>
        <dbReference type="ARBA" id="ARBA00023049"/>
    </source>
</evidence>
<comment type="similarity">
    <text evidence="6">Belongs to the peptidase M48 family.</text>
</comment>
<dbReference type="Pfam" id="PF01435">
    <property type="entry name" value="Peptidase_M48"/>
    <property type="match status" value="1"/>
</dbReference>
<keyword evidence="1 6" id="KW-0645">Protease</keyword>
<dbReference type="PROSITE" id="PS51257">
    <property type="entry name" value="PROKAR_LIPOPROTEIN"/>
    <property type="match status" value="1"/>
</dbReference>
<keyword evidence="4 6" id="KW-0862">Zinc</keyword>
<reference evidence="8 9" key="1">
    <citation type="submission" date="2021-12" db="EMBL/GenBank/DDBJ databases">
        <title>Genome sequencing of bacteria with rrn-lacking chromosome and rrn-plasmid.</title>
        <authorList>
            <person name="Anda M."/>
            <person name="Iwasaki W."/>
        </authorList>
    </citation>
    <scope>NUCLEOTIDE SEQUENCE [LARGE SCALE GENOMIC DNA]</scope>
    <source>
        <strain evidence="8 9">NBRC 15940</strain>
    </source>
</reference>
<dbReference type="InterPro" id="IPR001915">
    <property type="entry name" value="Peptidase_M48"/>
</dbReference>
<dbReference type="EMBL" id="BQKE01000001">
    <property type="protein sequence ID" value="GJM60758.1"/>
    <property type="molecule type" value="Genomic_DNA"/>
</dbReference>
<keyword evidence="5 6" id="KW-0482">Metalloprotease</keyword>
<dbReference type="RefSeq" id="WP_338236450.1">
    <property type="nucleotide sequence ID" value="NZ_BQKE01000001.1"/>
</dbReference>
<evidence type="ECO:0000256" key="2">
    <source>
        <dbReference type="ARBA" id="ARBA00022723"/>
    </source>
</evidence>
<evidence type="ECO:0000256" key="1">
    <source>
        <dbReference type="ARBA" id="ARBA00022670"/>
    </source>
</evidence>
<dbReference type="PANTHER" id="PTHR22726:SF1">
    <property type="entry name" value="METALLOENDOPEPTIDASE OMA1, MITOCHONDRIAL"/>
    <property type="match status" value="1"/>
</dbReference>
<evidence type="ECO:0000259" key="7">
    <source>
        <dbReference type="Pfam" id="PF01435"/>
    </source>
</evidence>